<feature type="compositionally biased region" description="Polar residues" evidence="4">
    <location>
        <begin position="481"/>
        <end position="503"/>
    </location>
</feature>
<comment type="caution">
    <text evidence="6">The sequence shown here is derived from an EMBL/GenBank/DDBJ whole genome shotgun (WGS) entry which is preliminary data.</text>
</comment>
<feature type="domain" description="Serpin" evidence="5">
    <location>
        <begin position="158"/>
        <end position="707"/>
    </location>
</feature>
<organism evidence="6 7">
    <name type="scientific">Xylocopa violacea</name>
    <name type="common">Violet carpenter bee</name>
    <name type="synonym">Apis violacea</name>
    <dbReference type="NCBI Taxonomy" id="135666"/>
    <lineage>
        <taxon>Eukaryota</taxon>
        <taxon>Metazoa</taxon>
        <taxon>Ecdysozoa</taxon>
        <taxon>Arthropoda</taxon>
        <taxon>Hexapoda</taxon>
        <taxon>Insecta</taxon>
        <taxon>Pterygota</taxon>
        <taxon>Neoptera</taxon>
        <taxon>Endopterygota</taxon>
        <taxon>Hymenoptera</taxon>
        <taxon>Apocrita</taxon>
        <taxon>Aculeata</taxon>
        <taxon>Apoidea</taxon>
        <taxon>Anthophila</taxon>
        <taxon>Apidae</taxon>
        <taxon>Xylocopa</taxon>
        <taxon>Xylocopa</taxon>
    </lineage>
</organism>
<dbReference type="InterPro" id="IPR023795">
    <property type="entry name" value="Serpin_CS"/>
</dbReference>
<dbReference type="Pfam" id="PF00079">
    <property type="entry name" value="Serpin"/>
    <property type="match status" value="2"/>
</dbReference>
<dbReference type="EMBL" id="CAXAJV020001289">
    <property type="protein sequence ID" value="CAL7938761.1"/>
    <property type="molecule type" value="Genomic_DNA"/>
</dbReference>
<dbReference type="Gene3D" id="3.30.497.10">
    <property type="entry name" value="Antithrombin, subunit I, domain 2"/>
    <property type="match status" value="2"/>
</dbReference>
<protein>
    <recommendedName>
        <fullName evidence="5">Serpin domain-containing protein</fullName>
    </recommendedName>
</protein>
<evidence type="ECO:0000313" key="7">
    <source>
        <dbReference type="Proteomes" id="UP001642520"/>
    </source>
</evidence>
<evidence type="ECO:0000259" key="5">
    <source>
        <dbReference type="SMART" id="SM00093"/>
    </source>
</evidence>
<evidence type="ECO:0000256" key="3">
    <source>
        <dbReference type="RuleBase" id="RU000411"/>
    </source>
</evidence>
<reference evidence="6 7" key="1">
    <citation type="submission" date="2024-08" db="EMBL/GenBank/DDBJ databases">
        <authorList>
            <person name="Will J Nash"/>
            <person name="Angela Man"/>
            <person name="Seanna McTaggart"/>
            <person name="Kendall Baker"/>
            <person name="Tom Barker"/>
            <person name="Leah Catchpole"/>
            <person name="Alex Durrant"/>
            <person name="Karim Gharbi"/>
            <person name="Naomi Irish"/>
            <person name="Gemy Kaithakottil"/>
            <person name="Debby Ku"/>
            <person name="Aaliyah Providence"/>
            <person name="Felix Shaw"/>
            <person name="David Swarbreck"/>
            <person name="Chris Watkins"/>
            <person name="Ann M. McCartney"/>
            <person name="Giulio Formenti"/>
            <person name="Alice Mouton"/>
            <person name="Noel Vella"/>
            <person name="Bjorn M von Reumont"/>
            <person name="Adriana Vella"/>
            <person name="Wilfried Haerty"/>
        </authorList>
    </citation>
    <scope>NUCLEOTIDE SEQUENCE [LARGE SCALE GENOMIC DNA]</scope>
</reference>
<feature type="region of interest" description="Disordered" evidence="4">
    <location>
        <begin position="481"/>
        <end position="504"/>
    </location>
</feature>
<evidence type="ECO:0000313" key="6">
    <source>
        <dbReference type="EMBL" id="CAL7938761.1"/>
    </source>
</evidence>
<dbReference type="Gene3D" id="2.30.39.10">
    <property type="entry name" value="Alpha-1-antitrypsin, domain 1"/>
    <property type="match status" value="2"/>
</dbReference>
<comment type="similarity">
    <text evidence="3">Belongs to the serpin family.</text>
</comment>
<dbReference type="InterPro" id="IPR036186">
    <property type="entry name" value="Serpin_sf"/>
</dbReference>
<sequence length="714" mass="79976">MRGESKDSLKEMAITLALLSLVANGFGQIIYPDDQMLVRPSTIIPYIYTAQYPMPEAAAAYQGNAQPQYPMTPSVAHTYQAQPRPQYPIGSNSAYPNRGQPRPVLGASQGQFPMSPPPSTTQNVGQSTVTEAALQDWSDHVNDIIANGVLKFALDMEREIYKTRSLSMLQQQDNIVFSPISLTITLAIVLAGSAGRTFQEVAKVLGLESGVDVSQNSEIVHQMFGLLLTQFYKEMFDTNSPRTDFALATYVQDGYPILPQFKALSNEVYSNEVINVDFAKKGRETQKMINDWVKQKTMGKIRSILDEVPGPMSRVILLSALYFHGEWNQHFLSGATKKKPFSIEPNQTVDVDMMYNGGPFPFYEDKQLGAKILGLPYKGHEMTMYILLPTAMGAKALRAFQNQLTVDKIENLIKNMNNETCIIAMPKMKLSSSLDLQPVLSELGVNSLFDPMTADLSLLSQGNSENVRNILRTTKFATPTMAPTYSRTGKSDQTPPMVTPQSNDNKDVLIFSRFGPGQTKSDKKNHMVKRNYFVYEDNVNGYSVEQWANGFSIKKSRGPRDVRVKEDKNSYTVQEGSQVNDHAKVVSLEGNKYRFQKKEERGRNKRQSRPINPDFLNLVKNRNFPSYGLDDIRNNANLVNPHLFASKALHKVEIDITEKGTEAAAATAVTLDRDASQKKLIANRPFIFFIRHDPTRLVLFWGTVNTPTPNYPTT</sequence>
<dbReference type="PANTHER" id="PTHR11461:SF342">
    <property type="entry name" value="SERINE PROTEASE INHIBITOR 28DC"/>
    <property type="match status" value="1"/>
</dbReference>
<dbReference type="PANTHER" id="PTHR11461">
    <property type="entry name" value="SERINE PROTEASE INHIBITOR, SERPIN"/>
    <property type="match status" value="1"/>
</dbReference>
<keyword evidence="2" id="KW-0722">Serine protease inhibitor</keyword>
<dbReference type="PROSITE" id="PS00284">
    <property type="entry name" value="SERPIN"/>
    <property type="match status" value="1"/>
</dbReference>
<proteinExistence type="inferred from homology"/>
<evidence type="ECO:0000256" key="2">
    <source>
        <dbReference type="ARBA" id="ARBA00022900"/>
    </source>
</evidence>
<dbReference type="InterPro" id="IPR042185">
    <property type="entry name" value="Serpin_sf_2"/>
</dbReference>
<dbReference type="InterPro" id="IPR000215">
    <property type="entry name" value="Serpin_fam"/>
</dbReference>
<gene>
    <name evidence="6" type="ORF">XYLVIOL_LOCUS3478</name>
</gene>
<accession>A0ABP1NGV0</accession>
<dbReference type="InterPro" id="IPR042178">
    <property type="entry name" value="Serpin_sf_1"/>
</dbReference>
<dbReference type="SUPFAM" id="SSF56574">
    <property type="entry name" value="Serpins"/>
    <property type="match status" value="2"/>
</dbReference>
<evidence type="ECO:0000256" key="1">
    <source>
        <dbReference type="ARBA" id="ARBA00022690"/>
    </source>
</evidence>
<dbReference type="Proteomes" id="UP001642520">
    <property type="component" value="Unassembled WGS sequence"/>
</dbReference>
<dbReference type="SMART" id="SM00093">
    <property type="entry name" value="SERPIN"/>
    <property type="match status" value="1"/>
</dbReference>
<keyword evidence="1" id="KW-0646">Protease inhibitor</keyword>
<evidence type="ECO:0000256" key="4">
    <source>
        <dbReference type="SAM" id="MobiDB-lite"/>
    </source>
</evidence>
<dbReference type="InterPro" id="IPR023796">
    <property type="entry name" value="Serpin_dom"/>
</dbReference>
<name>A0ABP1NGV0_XYLVO</name>
<keyword evidence="7" id="KW-1185">Reference proteome</keyword>